<evidence type="ECO:0000313" key="2">
    <source>
        <dbReference type="Proteomes" id="UP001396334"/>
    </source>
</evidence>
<accession>A0ABR2U5A6</accession>
<sequence>MFPSSSPLGVCRNGEGEVLSFGLHRRRSFLACASCRLFFSIFGRFQKPCPSIFHLLCDVSVGGSFCISLTVLTL</sequence>
<dbReference type="EMBL" id="JBBPBN010000002">
    <property type="protein sequence ID" value="KAK9044617.1"/>
    <property type="molecule type" value="Genomic_DNA"/>
</dbReference>
<dbReference type="Proteomes" id="UP001396334">
    <property type="component" value="Unassembled WGS sequence"/>
</dbReference>
<reference evidence="1 2" key="1">
    <citation type="journal article" date="2024" name="G3 (Bethesda)">
        <title>Genome assembly of Hibiscus sabdariffa L. provides insights into metabolisms of medicinal natural products.</title>
        <authorList>
            <person name="Kim T."/>
        </authorList>
    </citation>
    <scope>NUCLEOTIDE SEQUENCE [LARGE SCALE GENOMIC DNA]</scope>
    <source>
        <strain evidence="1">TK-2024</strain>
        <tissue evidence="1">Old leaves</tissue>
    </source>
</reference>
<protein>
    <submittedName>
        <fullName evidence="1">Uncharacterized protein</fullName>
    </submittedName>
</protein>
<comment type="caution">
    <text evidence="1">The sequence shown here is derived from an EMBL/GenBank/DDBJ whole genome shotgun (WGS) entry which is preliminary data.</text>
</comment>
<proteinExistence type="predicted"/>
<evidence type="ECO:0000313" key="1">
    <source>
        <dbReference type="EMBL" id="KAK9044617.1"/>
    </source>
</evidence>
<organism evidence="1 2">
    <name type="scientific">Hibiscus sabdariffa</name>
    <name type="common">roselle</name>
    <dbReference type="NCBI Taxonomy" id="183260"/>
    <lineage>
        <taxon>Eukaryota</taxon>
        <taxon>Viridiplantae</taxon>
        <taxon>Streptophyta</taxon>
        <taxon>Embryophyta</taxon>
        <taxon>Tracheophyta</taxon>
        <taxon>Spermatophyta</taxon>
        <taxon>Magnoliopsida</taxon>
        <taxon>eudicotyledons</taxon>
        <taxon>Gunneridae</taxon>
        <taxon>Pentapetalae</taxon>
        <taxon>rosids</taxon>
        <taxon>malvids</taxon>
        <taxon>Malvales</taxon>
        <taxon>Malvaceae</taxon>
        <taxon>Malvoideae</taxon>
        <taxon>Hibiscus</taxon>
    </lineage>
</organism>
<name>A0ABR2U5A6_9ROSI</name>
<gene>
    <name evidence="1" type="ORF">V6N11_058513</name>
</gene>
<keyword evidence="2" id="KW-1185">Reference proteome</keyword>